<evidence type="ECO:0000313" key="1">
    <source>
        <dbReference type="EMBL" id="GAA4240882.1"/>
    </source>
</evidence>
<gene>
    <name evidence="1" type="ORF">GCM10022254_67430</name>
</gene>
<comment type="caution">
    <text evidence="1">The sequence shown here is derived from an EMBL/GenBank/DDBJ whole genome shotgun (WGS) entry which is preliminary data.</text>
</comment>
<keyword evidence="2" id="KW-1185">Reference proteome</keyword>
<proteinExistence type="predicted"/>
<accession>A0ABP8CLL8</accession>
<sequence>MVTAGPRSFRLAMNSLPERLHDHAFARNTREMLERSRKRLAAQGYDVRRGLYGLRDPRRWPSA</sequence>
<protein>
    <submittedName>
        <fullName evidence="1">Uncharacterized protein</fullName>
    </submittedName>
</protein>
<reference evidence="2" key="1">
    <citation type="journal article" date="2019" name="Int. J. Syst. Evol. Microbiol.">
        <title>The Global Catalogue of Microorganisms (GCM) 10K type strain sequencing project: providing services to taxonomists for standard genome sequencing and annotation.</title>
        <authorList>
            <consortium name="The Broad Institute Genomics Platform"/>
            <consortium name="The Broad Institute Genome Sequencing Center for Infectious Disease"/>
            <person name="Wu L."/>
            <person name="Ma J."/>
        </authorList>
    </citation>
    <scope>NUCLEOTIDE SEQUENCE [LARGE SCALE GENOMIC DNA]</scope>
    <source>
        <strain evidence="2">JCM 17440</strain>
    </source>
</reference>
<dbReference type="EMBL" id="BAABAS010000026">
    <property type="protein sequence ID" value="GAA4240882.1"/>
    <property type="molecule type" value="Genomic_DNA"/>
</dbReference>
<name>A0ABP8CLL8_9ACTN</name>
<dbReference type="Proteomes" id="UP001501710">
    <property type="component" value="Unassembled WGS sequence"/>
</dbReference>
<evidence type="ECO:0000313" key="2">
    <source>
        <dbReference type="Proteomes" id="UP001501710"/>
    </source>
</evidence>
<organism evidence="1 2">
    <name type="scientific">Actinomadura meridiana</name>
    <dbReference type="NCBI Taxonomy" id="559626"/>
    <lineage>
        <taxon>Bacteria</taxon>
        <taxon>Bacillati</taxon>
        <taxon>Actinomycetota</taxon>
        <taxon>Actinomycetes</taxon>
        <taxon>Streptosporangiales</taxon>
        <taxon>Thermomonosporaceae</taxon>
        <taxon>Actinomadura</taxon>
    </lineage>
</organism>